<reference evidence="2" key="1">
    <citation type="submission" date="2017-09" db="EMBL/GenBank/DDBJ databases">
        <title>Adomaviruses: a putative new virus family provides insights into dsDNA virus evolution.</title>
        <authorList>
            <person name="Welch N.L."/>
            <person name="Yutin N."/>
            <person name="Dill J."/>
            <person name="Camus A."/>
            <person name="Pang Y.-Y.S."/>
            <person name="Schiller J.T."/>
            <person name="Pipas J.M."/>
            <person name="An P."/>
            <person name="Delwart E."/>
            <person name="Koda S."/>
            <person name="Subrimaniam K."/>
            <person name="Waltzek T."/>
            <person name="Koonin E.V."/>
            <person name="Buck C.B."/>
            <person name="Ng T.F.F."/>
        </authorList>
    </citation>
    <scope>NUCLEOTIDE SEQUENCE [LARGE SCALE GENOMIC DNA]</scope>
    <source>
        <strain evidence="2">UFL1</strain>
    </source>
</reference>
<proteinExistence type="predicted"/>
<accession>A0A2S1MK60</accession>
<sequence>MADIVVVIKSDSECEGECEEDMPLDLSKKAQKDELYIQERYSPIPHRPLSVSPCAVVDISTVTCKSTKKKHDETCLNIQVSDCDSQAHSEHTDHSSDESPEPGPSSRKRSYASSACAQVEQTDISRPRSHEYYEPSDEESSDTQEHEELKEHFEQASTIREQMFLESEEWLKTRKRKKQANVKFVKAISVECFPRLGANDFGVQNKISYDVEHRKSVNGITCAAGKDTFRFESVMVTWEPFWSSHKNIGTGVRTRAVKAHARKCGAHALLQPYVCSGRRMHVCHHRRLSTYICTDNAEQDLDILQMYCERGLLTQMSIGPIGEPESDSSVMEAVMYLKLTEFTSRACCRDTNTMCTYCCQVLTFAADLLLAFLVAMYAAQHVQVYYDGNCGLFVVCHDKHLHMTKTEMCTMQKNWETVLTNPSAYPEFIRAADQAVRRSAVVIASVKFSKRNRPYAASAIMLQEFLRSMDLPQEREKRVFEDMRRFIRKYEPNDADMRDTALYFVSLFSGYEFAVHMLKALRPCVHVNTLHKGFPVPFMVHEGTGNLINHIKISCVPHLTCNGVLVVPVSAPFTLEMIQTVDAQDPRTTLVYSITEAVHGRASVMNRARKCQGAGGNWCVSAYFDNNGPFDQHALQRVESWRNCALMSLGCGNLFRHVIPGDREVPTCKINPADLASGKSVRQLLQEQKGNKPSAVLGKLTTDMLTSVMERVGPSGVLMSNCLLRTGDVVSGVIYTLACCKATNDMGQECTLLDIITSQHGLRVKSLLEAEVAHKHTQETMGHNITESEVTDSQKRQMLINCFLSTDLTPEVCSVISSLVGQQKYETAFKLWPQCVVAK</sequence>
<dbReference type="KEGG" id="vg:41702114"/>
<organism evidence="2">
    <name type="scientific">Symphysodon discus adomavirus 1</name>
    <dbReference type="NCBI Taxonomy" id="2175118"/>
    <lineage>
        <taxon>Viruses</taxon>
        <taxon>Adomaviruses</taxon>
    </lineage>
</organism>
<feature type="region of interest" description="Disordered" evidence="1">
    <location>
        <begin position="83"/>
        <end position="151"/>
    </location>
</feature>
<evidence type="ECO:0000256" key="1">
    <source>
        <dbReference type="SAM" id="MobiDB-lite"/>
    </source>
</evidence>
<feature type="compositionally biased region" description="Basic and acidic residues" evidence="1">
    <location>
        <begin position="85"/>
        <end position="97"/>
    </location>
</feature>
<name>A0A2S1MK60_9VIRU</name>
<dbReference type="EMBL" id="MF946549">
    <property type="protein sequence ID" value="AWG87410.1"/>
    <property type="molecule type" value="Genomic_DNA"/>
</dbReference>
<feature type="compositionally biased region" description="Basic and acidic residues" evidence="1">
    <location>
        <begin position="123"/>
        <end position="133"/>
    </location>
</feature>
<feature type="compositionally biased region" description="Polar residues" evidence="1">
    <location>
        <begin position="111"/>
        <end position="122"/>
    </location>
</feature>
<dbReference type="RefSeq" id="YP_009553062.1">
    <property type="nucleotide sequence ID" value="NC_040698.1"/>
</dbReference>
<evidence type="ECO:0000313" key="2">
    <source>
        <dbReference type="EMBL" id="AWG87410.1"/>
    </source>
</evidence>
<dbReference type="GeneID" id="41702114"/>
<protein>
    <submittedName>
        <fullName evidence="2">EO3</fullName>
    </submittedName>
</protein>
<dbReference type="Proteomes" id="UP000290732">
    <property type="component" value="Segment"/>
</dbReference>